<feature type="region of interest" description="Disordered" evidence="2">
    <location>
        <begin position="103"/>
        <end position="133"/>
    </location>
</feature>
<dbReference type="SUPFAM" id="SSF56672">
    <property type="entry name" value="DNA/RNA polymerases"/>
    <property type="match status" value="1"/>
</dbReference>
<dbReference type="Gene3D" id="1.10.443.10">
    <property type="entry name" value="Intergrase catalytic core"/>
    <property type="match status" value="1"/>
</dbReference>
<dbReference type="GO" id="GO:0006310">
    <property type="term" value="P:DNA recombination"/>
    <property type="evidence" value="ECO:0007669"/>
    <property type="project" value="UniProtKB-KW"/>
</dbReference>
<dbReference type="InterPro" id="IPR000477">
    <property type="entry name" value="RT_dom"/>
</dbReference>
<dbReference type="PANTHER" id="PTHR33050:SF7">
    <property type="entry name" value="RIBONUCLEASE H"/>
    <property type="match status" value="1"/>
</dbReference>
<feature type="region of interest" description="Disordered" evidence="2">
    <location>
        <begin position="1"/>
        <end position="38"/>
    </location>
</feature>
<evidence type="ECO:0000313" key="5">
    <source>
        <dbReference type="Proteomes" id="UP000541610"/>
    </source>
</evidence>
<dbReference type="EMBL" id="JABANP010000268">
    <property type="protein sequence ID" value="KAF4685310.1"/>
    <property type="molecule type" value="Genomic_DNA"/>
</dbReference>
<dbReference type="SUPFAM" id="SSF56349">
    <property type="entry name" value="DNA breaking-rejoining enzymes"/>
    <property type="match status" value="1"/>
</dbReference>
<dbReference type="InterPro" id="IPR052055">
    <property type="entry name" value="Hepadnavirus_pol/RT"/>
</dbReference>
<name>A0A7J6NP22_PEROL</name>
<organism evidence="4 5">
    <name type="scientific">Perkinsus olseni</name>
    <name type="common">Perkinsus atlanticus</name>
    <dbReference type="NCBI Taxonomy" id="32597"/>
    <lineage>
        <taxon>Eukaryota</taxon>
        <taxon>Sar</taxon>
        <taxon>Alveolata</taxon>
        <taxon>Perkinsozoa</taxon>
        <taxon>Perkinsea</taxon>
        <taxon>Perkinsida</taxon>
        <taxon>Perkinsidae</taxon>
        <taxon>Perkinsus</taxon>
    </lineage>
</organism>
<dbReference type="InterPro" id="IPR011010">
    <property type="entry name" value="DNA_brk_join_enz"/>
</dbReference>
<reference evidence="4 5" key="1">
    <citation type="submission" date="2020-04" db="EMBL/GenBank/DDBJ databases">
        <title>Perkinsus olseni comparative genomics.</title>
        <authorList>
            <person name="Bogema D.R."/>
        </authorList>
    </citation>
    <scope>NUCLEOTIDE SEQUENCE [LARGE SCALE GENOMIC DNA]</scope>
    <source>
        <strain evidence="4">00978-12</strain>
    </source>
</reference>
<comment type="caution">
    <text evidence="4">The sequence shown here is derived from an EMBL/GenBank/DDBJ whole genome shotgun (WGS) entry which is preliminary data.</text>
</comment>
<dbReference type="Proteomes" id="UP000541610">
    <property type="component" value="Unassembled WGS sequence"/>
</dbReference>
<dbReference type="PANTHER" id="PTHR33050">
    <property type="entry name" value="REVERSE TRANSCRIPTASE DOMAIN-CONTAINING PROTEIN"/>
    <property type="match status" value="1"/>
</dbReference>
<gene>
    <name evidence="4" type="ORF">FOZ60_006668</name>
</gene>
<accession>A0A7J6NP22</accession>
<dbReference type="GO" id="GO:0015074">
    <property type="term" value="P:DNA integration"/>
    <property type="evidence" value="ECO:0007669"/>
    <property type="project" value="InterPro"/>
</dbReference>
<evidence type="ECO:0000256" key="1">
    <source>
        <dbReference type="ARBA" id="ARBA00023172"/>
    </source>
</evidence>
<feature type="compositionally biased region" description="Low complexity" evidence="2">
    <location>
        <begin position="1"/>
        <end position="22"/>
    </location>
</feature>
<dbReference type="InterPro" id="IPR013762">
    <property type="entry name" value="Integrase-like_cat_sf"/>
</dbReference>
<evidence type="ECO:0000256" key="2">
    <source>
        <dbReference type="SAM" id="MobiDB-lite"/>
    </source>
</evidence>
<dbReference type="Pfam" id="PF00078">
    <property type="entry name" value="RVT_1"/>
    <property type="match status" value="1"/>
</dbReference>
<keyword evidence="1" id="KW-0233">DNA recombination</keyword>
<proteinExistence type="predicted"/>
<dbReference type="GO" id="GO:0003677">
    <property type="term" value="F:DNA binding"/>
    <property type="evidence" value="ECO:0007669"/>
    <property type="project" value="InterPro"/>
</dbReference>
<dbReference type="OrthoDB" id="419965at2759"/>
<feature type="domain" description="Reverse transcriptase" evidence="3">
    <location>
        <begin position="574"/>
        <end position="729"/>
    </location>
</feature>
<sequence>MTSASSSESDTSSSDSSSSSSAPTGQATGQAPITEHSAPEQVITAIKELPFMADIDVEACFKDVDGSILGQLLTPDNLIELTPTLPRRNAVLLAAKIRGWFADRGPRSKGTKRRRQEASPATTGNKRKPTGHEQLREAINNLLDSDDKVNDTNLDEKVAKALVDFKEGFGTLSGDLLPPREVIKELIKAKEAGKPKGSAGALLNSHYVPYLELKRFSPTCMASYSSSNADSSPAMVILRTACMAVSYAVAGLWTPADGFNYIINGITKVAAQDGWGTALKYDEAVRTTWATRSIFDDSFDIHIVVRHVDLECLIMVRGASDKGGRSGNGEDRSTSTRAPDDEPLSPKRHLDRAVKRRDGFDVVHQRLSIDGTVKKAANLGRNLENWRLLKLRLWQTRAQSAKLNEENAALLRQAPETVRPILQGKNLALFKSMLEAIGYCDIDLPFDLVKGFAISGTLSSHGVYPPREERAAVDKDELLAEAPQIRLLTAKRRYGGDPKLNSDLWNMAVEDTRRHHLDGPYTREEMTAKFGDEWLYSERFPKEESDKVREIDDLTSSSVNSLTAIPEKIFLDTIDDVIYALRAAYLEDQRHGRLPRQHSMFRLDHARAYRQCPTSEQDYDILAIRLTCPDGDPDSEDSDRFFIHHCLPFGAKASIHAYTRVSRAIVAILRKEFLIDAFCYVDDFFCVCPREEEKICYNIALSLNRMLGFDLKETKSTAPCTDLKLLGIRVRLQEGMVSLDLDEKRVAELDGDIDKALASQWMRPVQAARLAGKLGFALTAFQGRNGRAFLRALFRRANQDDHRSGTSTGDDEIKQALEWFKWAIHACPRKEILLGTDTPRVVLYTDAEFSVTAASEAPPMKSGCIGGVLAVDTRMVTYISWEVPSELFPALERRETDIHPLETLAVLVSLHHFSNPNEAIGQLLKRAGRCNILCYVDSTVAEGCIRRGYSKCRDLNLIAKEIWKLTAMRHLNIWIERVSSEANAADLPSSSGPALLGTLEAERMLTSLLSIRGSTLKTYLQGARHYVAFAKTLSTPAFPIRSEQLCLWLLSFRNKNTMKNYNSGLRFFANLLSPVHSGQSPFDTDAINATKRAVKLRSPPTKKVRGIHLDMLKRIMTVATAIGDTQREASQPPKQTRTYKFAVACLVAYSCALRVQDELLPLRLDDISFKEGGFTITLATRKNKKRRSKITRPCICAEAGRAVCAHHNLQQIRPVHDEREQGQPRGCGGPLWFPFTLKDFNKRLRSILRLCGVKKTKRYGSHSFRRGSTEDITTGGGKANLFQVLAHQGTRSTSFKEYVNARKIEKLNFAPIMQKVSTKRANPKTGNRH</sequence>
<evidence type="ECO:0000313" key="4">
    <source>
        <dbReference type="EMBL" id="KAF4685310.1"/>
    </source>
</evidence>
<dbReference type="InterPro" id="IPR043502">
    <property type="entry name" value="DNA/RNA_pol_sf"/>
</dbReference>
<protein>
    <recommendedName>
        <fullName evidence="3">Reverse transcriptase domain-containing protein</fullName>
    </recommendedName>
</protein>
<evidence type="ECO:0000259" key="3">
    <source>
        <dbReference type="Pfam" id="PF00078"/>
    </source>
</evidence>
<feature type="compositionally biased region" description="Basic and acidic residues" evidence="2">
    <location>
        <begin position="322"/>
        <end position="340"/>
    </location>
</feature>
<feature type="region of interest" description="Disordered" evidence="2">
    <location>
        <begin position="322"/>
        <end position="349"/>
    </location>
</feature>